<evidence type="ECO:0000313" key="2">
    <source>
        <dbReference type="EMBL" id="CCI15823.1"/>
    </source>
</evidence>
<dbReference type="HOGENOM" id="CLU_2807607_0_0_3"/>
<dbReference type="EMBL" id="CAIM01000067">
    <property type="protein sequence ID" value="CCI15823.1"/>
    <property type="molecule type" value="Genomic_DNA"/>
</dbReference>
<gene>
    <name evidence="2" type="ORF">MICAF_1590008</name>
</gene>
<proteinExistence type="predicted"/>
<feature type="region of interest" description="Disordered" evidence="1">
    <location>
        <begin position="1"/>
        <end position="35"/>
    </location>
</feature>
<comment type="caution">
    <text evidence="2">The sequence shown here is derived from an EMBL/GenBank/DDBJ whole genome shotgun (WGS) entry which is preliminary data.</text>
</comment>
<evidence type="ECO:0000256" key="1">
    <source>
        <dbReference type="SAM" id="MobiDB-lite"/>
    </source>
</evidence>
<reference evidence="2 3" key="1">
    <citation type="submission" date="2012-04" db="EMBL/GenBank/DDBJ databases">
        <authorList>
            <person name="Genoscope - CEA"/>
        </authorList>
    </citation>
    <scope>NUCLEOTIDE SEQUENCE [LARGE SCALE GENOMIC DNA]</scope>
    <source>
        <strain evidence="2 3">9807</strain>
    </source>
</reference>
<evidence type="ECO:0000313" key="3">
    <source>
        <dbReference type="Proteomes" id="UP000003613"/>
    </source>
</evidence>
<name>I4H199_MICAE</name>
<accession>I4H199</accession>
<organism evidence="2 3">
    <name type="scientific">Microcystis aeruginosa PCC 9807</name>
    <dbReference type="NCBI Taxonomy" id="1160283"/>
    <lineage>
        <taxon>Bacteria</taxon>
        <taxon>Bacillati</taxon>
        <taxon>Cyanobacteriota</taxon>
        <taxon>Cyanophyceae</taxon>
        <taxon>Oscillatoriophycideae</taxon>
        <taxon>Chroococcales</taxon>
        <taxon>Microcystaceae</taxon>
        <taxon>Microcystis</taxon>
    </lineage>
</organism>
<sequence length="67" mass="7658">MLSGLLNKGQNSFATESNSDTDQQNSLNEKYLSEDASDVIKAGSKSYMNYRERAEWLKKLKQPKQEN</sequence>
<protein>
    <submittedName>
        <fullName evidence="2">Uncharacterized protein</fullName>
    </submittedName>
</protein>
<dbReference type="Proteomes" id="UP000003613">
    <property type="component" value="Unassembled WGS sequence"/>
</dbReference>
<feature type="compositionally biased region" description="Polar residues" evidence="1">
    <location>
        <begin position="8"/>
        <end position="28"/>
    </location>
</feature>
<dbReference type="AlphaFoldDB" id="I4H199"/>